<dbReference type="PANTHER" id="PTHR48471">
    <property type="entry name" value="DDE TNP4 DOMAIN-CONTAINING PROTEIN"/>
    <property type="match status" value="1"/>
</dbReference>
<accession>W2IS96</accession>
<dbReference type="AlphaFoldDB" id="W2IS96"/>
<gene>
    <name evidence="1" type="ORF">L916_11749</name>
</gene>
<evidence type="ECO:0008006" key="2">
    <source>
        <dbReference type="Google" id="ProtNLM"/>
    </source>
</evidence>
<dbReference type="VEuPathDB" id="FungiDB:PPTG_12578"/>
<reference evidence="1" key="1">
    <citation type="submission" date="2013-11" db="EMBL/GenBank/DDBJ databases">
        <title>The Genome Sequence of Phytophthora parasitica CJ05E6.</title>
        <authorList>
            <consortium name="The Broad Institute Genomics Platform"/>
            <person name="Russ C."/>
            <person name="Tyler B."/>
            <person name="Panabieres F."/>
            <person name="Shan W."/>
            <person name="Tripathy S."/>
            <person name="Grunwald N."/>
            <person name="Machado M."/>
            <person name="Johnson C.S."/>
            <person name="Arredondo F."/>
            <person name="Hong C."/>
            <person name="Coffey M."/>
            <person name="Young S.K."/>
            <person name="Zeng Q."/>
            <person name="Gargeya S."/>
            <person name="Fitzgerald M."/>
            <person name="Abouelleil A."/>
            <person name="Alvarado L."/>
            <person name="Chapman S.B."/>
            <person name="Gainer-Dewar J."/>
            <person name="Goldberg J."/>
            <person name="Griggs A."/>
            <person name="Gujja S."/>
            <person name="Hansen M."/>
            <person name="Howarth C."/>
            <person name="Imamovic A."/>
            <person name="Ireland A."/>
            <person name="Larimer J."/>
            <person name="McCowan C."/>
            <person name="Murphy C."/>
            <person name="Pearson M."/>
            <person name="Poon T.W."/>
            <person name="Priest M."/>
            <person name="Roberts A."/>
            <person name="Saif S."/>
            <person name="Shea T."/>
            <person name="Sykes S."/>
            <person name="Wortman J."/>
            <person name="Nusbaum C."/>
            <person name="Birren B."/>
        </authorList>
    </citation>
    <scope>NUCLEOTIDE SEQUENCE [LARGE SCALE GENOMIC DNA]</scope>
    <source>
        <strain evidence="1">CJ05E6</strain>
    </source>
</reference>
<proteinExistence type="predicted"/>
<organism evidence="1">
    <name type="scientific">Phytophthora nicotianae</name>
    <name type="common">Potato buckeye rot agent</name>
    <name type="synonym">Phytophthora parasitica</name>
    <dbReference type="NCBI Taxonomy" id="4792"/>
    <lineage>
        <taxon>Eukaryota</taxon>
        <taxon>Sar</taxon>
        <taxon>Stramenopiles</taxon>
        <taxon>Oomycota</taxon>
        <taxon>Peronosporomycetes</taxon>
        <taxon>Peronosporales</taxon>
        <taxon>Peronosporaceae</taxon>
        <taxon>Phytophthora</taxon>
    </lineage>
</organism>
<dbReference type="EMBL" id="KI673824">
    <property type="protein sequence ID" value="ETL36253.1"/>
    <property type="molecule type" value="Genomic_DNA"/>
</dbReference>
<protein>
    <recommendedName>
        <fullName evidence="2">DDE Tnp4 domain-containing protein</fullName>
    </recommendedName>
</protein>
<dbReference type="Proteomes" id="UP000053864">
    <property type="component" value="Unassembled WGS sequence"/>
</dbReference>
<name>W2IS96_PHYNI</name>
<evidence type="ECO:0000313" key="1">
    <source>
        <dbReference type="EMBL" id="ETL36253.1"/>
    </source>
</evidence>
<sequence length="252" mass="28141">MGEALSKFEKEATDAQYEIFQLLLREVWRIAMRSQHYLTVQYLDKPTVFAQLLSRFSQFYTIPPASSRGRPPKPQHLHQVLGLELCYYTGSMENSTLSLLFGVPPSTLARTLKKAENALAAALKGYSPARIAWPSPARQVELAGLVESREPLLKHTFGFIDGKNLRVKEPSNADLQNAIYNGWLHAVFVTGTICFAADGCIIWSRHNCPDSWNDADTSLGFRRKLVDPNFCPDARMNVVSDSAFPCSTEVTG</sequence>
<dbReference type="PANTHER" id="PTHR48471:SF1">
    <property type="entry name" value="DDE TNP4 DOMAIN-CONTAINING PROTEIN"/>
    <property type="match status" value="1"/>
</dbReference>